<accession>A0AA40G8K3</accession>
<keyword evidence="2" id="KW-1185">Reference proteome</keyword>
<gene>
    <name evidence="1" type="ORF">K0M31_014448</name>
</gene>
<proteinExistence type="predicted"/>
<evidence type="ECO:0000313" key="2">
    <source>
        <dbReference type="Proteomes" id="UP001177670"/>
    </source>
</evidence>
<dbReference type="Proteomes" id="UP001177670">
    <property type="component" value="Unassembled WGS sequence"/>
</dbReference>
<comment type="caution">
    <text evidence="1">The sequence shown here is derived from an EMBL/GenBank/DDBJ whole genome shotgun (WGS) entry which is preliminary data.</text>
</comment>
<sequence>MNGGEARPAGPADCTLRNRATRHRTSSLAAPLLPFNHVPYNAQQKTVIRNPSTLDAKNPYVRVQLADDCRLTAAEKIEAEGEVGSIGG</sequence>
<protein>
    <submittedName>
        <fullName evidence="1">Uncharacterized protein</fullName>
    </submittedName>
</protein>
<dbReference type="AlphaFoldDB" id="A0AA40G8K3"/>
<evidence type="ECO:0000313" key="1">
    <source>
        <dbReference type="EMBL" id="KAK1133089.1"/>
    </source>
</evidence>
<dbReference type="EMBL" id="JAHYIQ010000004">
    <property type="protein sequence ID" value="KAK1133089.1"/>
    <property type="molecule type" value="Genomic_DNA"/>
</dbReference>
<reference evidence="1" key="1">
    <citation type="submission" date="2021-10" db="EMBL/GenBank/DDBJ databases">
        <title>Melipona bicolor Genome sequencing and assembly.</title>
        <authorList>
            <person name="Araujo N.S."/>
            <person name="Arias M.C."/>
        </authorList>
    </citation>
    <scope>NUCLEOTIDE SEQUENCE</scope>
    <source>
        <strain evidence="1">USP_2M_L1-L4_2017</strain>
        <tissue evidence="1">Whole body</tissue>
    </source>
</reference>
<name>A0AA40G8K3_9HYME</name>
<organism evidence="1 2">
    <name type="scientific">Melipona bicolor</name>
    <dbReference type="NCBI Taxonomy" id="60889"/>
    <lineage>
        <taxon>Eukaryota</taxon>
        <taxon>Metazoa</taxon>
        <taxon>Ecdysozoa</taxon>
        <taxon>Arthropoda</taxon>
        <taxon>Hexapoda</taxon>
        <taxon>Insecta</taxon>
        <taxon>Pterygota</taxon>
        <taxon>Neoptera</taxon>
        <taxon>Endopterygota</taxon>
        <taxon>Hymenoptera</taxon>
        <taxon>Apocrita</taxon>
        <taxon>Aculeata</taxon>
        <taxon>Apoidea</taxon>
        <taxon>Anthophila</taxon>
        <taxon>Apidae</taxon>
        <taxon>Melipona</taxon>
    </lineage>
</organism>